<dbReference type="Proteomes" id="UP000070467">
    <property type="component" value="Unassembled WGS sequence"/>
</dbReference>
<comment type="subunit">
    <text evidence="9">Homodimer, may be a subunit of the RNA degradosome.</text>
</comment>
<evidence type="ECO:0000256" key="4">
    <source>
        <dbReference type="ARBA" id="ARBA00022759"/>
    </source>
</evidence>
<dbReference type="Pfam" id="PF17770">
    <property type="entry name" value="RNase_J_C"/>
    <property type="match status" value="1"/>
</dbReference>
<dbReference type="InterPro" id="IPR011108">
    <property type="entry name" value="RMMBL"/>
</dbReference>
<evidence type="ECO:0000256" key="9">
    <source>
        <dbReference type="HAMAP-Rule" id="MF_01491"/>
    </source>
</evidence>
<comment type="subcellular location">
    <subcellularLocation>
        <location evidence="9 10">Cytoplasm</location>
    </subcellularLocation>
</comment>
<dbReference type="InterPro" id="IPR030854">
    <property type="entry name" value="RNase_J_bac"/>
</dbReference>
<gene>
    <name evidence="9" type="primary">rnj</name>
    <name evidence="12" type="ORF">HMPREF1871_00305</name>
</gene>
<dbReference type="NCBIfam" id="TIGR00649">
    <property type="entry name" value="MG423"/>
    <property type="match status" value="1"/>
</dbReference>
<dbReference type="NCBIfam" id="NF047419">
    <property type="entry name" value="RNase_J1_RnjA"/>
    <property type="match status" value="1"/>
</dbReference>
<evidence type="ECO:0000256" key="3">
    <source>
        <dbReference type="ARBA" id="ARBA00022723"/>
    </source>
</evidence>
<keyword evidence="8 9" id="KW-0694">RNA-binding</keyword>
<evidence type="ECO:0000256" key="1">
    <source>
        <dbReference type="ARBA" id="ARBA00022490"/>
    </source>
</evidence>
<evidence type="ECO:0000256" key="10">
    <source>
        <dbReference type="PIRNR" id="PIRNR004803"/>
    </source>
</evidence>
<sequence length="556" mass="61795">MDRFIKKNEVGIAAIGGMGEIGKNTYAIQYRDEIIIIDAGVKFPGDNMLGIDYIIPDYTYIKNNISKVKALVITHGHEDHIGGIPFLIRDLNIPIYAGALAIGLIKSKLEEHNLLNRAKLYEVDEQSIIKFKYLTVEFHNTTHSIPDAFGVIVSTPQGKIVHTGDYKFDFTPVGCPPNLFKMAKTGEEGVLCLLADSTNSEREEFTMSEKEVGITISNILRKVKNRIIFATFASNVFRVKQVVESCIEQNRKIVVFGRSMEKAIKIGTELGYIKAPKDTFVEAKHINQIDPNKLLILCTGTQGEELAALTRIAHGTHKKITIMPTDTVIFASSAIPGNALSINKSIDLLSKLGANVITSSINNVHTSGHGAKEEQKLMFRLIRPKYFMPIHGEYRMQVMHAKTAIQCDVKKENTFILENGDILALTKDTARVAGKIEAGDVYVDGLGIGDIGNVVIKDRKELSENGAIIISVVLDMNKRKILGVPDVITKGFSQNNETKDIILILKDSIEKTITNMFLEEDTNIFCIRQSIIENLHKFFEKDSGRKPVIIPTIIEI</sequence>
<dbReference type="InterPro" id="IPR036866">
    <property type="entry name" value="RibonucZ/Hydroxyglut_hydro"/>
</dbReference>
<keyword evidence="3 10" id="KW-0479">Metal-binding</keyword>
<evidence type="ECO:0000259" key="11">
    <source>
        <dbReference type="SMART" id="SM00849"/>
    </source>
</evidence>
<dbReference type="InterPro" id="IPR041636">
    <property type="entry name" value="RNase_J_C"/>
</dbReference>
<dbReference type="PIRSF" id="PIRSF004803">
    <property type="entry name" value="RnjA"/>
    <property type="match status" value="1"/>
</dbReference>
<dbReference type="Pfam" id="PF22505">
    <property type="entry name" value="RNase_J_b_CASP"/>
    <property type="match status" value="1"/>
</dbReference>
<protein>
    <recommendedName>
        <fullName evidence="9 10">Ribonuclease J</fullName>
        <shortName evidence="9">RNase J</shortName>
        <ecNumber evidence="9 10">3.1.-.-</ecNumber>
    </recommendedName>
</protein>
<dbReference type="PANTHER" id="PTHR43694:SF1">
    <property type="entry name" value="RIBONUCLEASE J"/>
    <property type="match status" value="1"/>
</dbReference>
<dbReference type="SMART" id="SM00849">
    <property type="entry name" value="Lactamase_B"/>
    <property type="match status" value="1"/>
</dbReference>
<keyword evidence="2 9" id="KW-0540">Nuclease</keyword>
<dbReference type="PANTHER" id="PTHR43694">
    <property type="entry name" value="RIBONUCLEASE J"/>
    <property type="match status" value="1"/>
</dbReference>
<dbReference type="Gene3D" id="3.40.50.10710">
    <property type="entry name" value="Metallo-hydrolase/oxidoreductase"/>
    <property type="match status" value="1"/>
</dbReference>
<keyword evidence="5 9" id="KW-0378">Hydrolase</keyword>
<comment type="cofactor">
    <cofactor evidence="10">
        <name>Zn(2+)</name>
        <dbReference type="ChEBI" id="CHEBI:29105"/>
    </cofactor>
    <text evidence="10">Binds 2 Zn(2+) ions per subunit. It is not clear if Zn(2+) or Mg(2+) is physiologically important.</text>
</comment>
<evidence type="ECO:0000256" key="6">
    <source>
        <dbReference type="ARBA" id="ARBA00022833"/>
    </source>
</evidence>
<dbReference type="CDD" id="cd07714">
    <property type="entry name" value="RNaseJ_MBL-fold"/>
    <property type="match status" value="1"/>
</dbReference>
<feature type="binding site" evidence="9">
    <location>
        <begin position="365"/>
        <end position="369"/>
    </location>
    <ligand>
        <name>substrate</name>
    </ligand>
</feature>
<comment type="similarity">
    <text evidence="9 10">Belongs to the metallo-beta-lactamase superfamily. RNA-metabolizing metallo-beta-lactamase-like family. Bacterial RNase J subfamily.</text>
</comment>
<dbReference type="HAMAP" id="MF_01491">
    <property type="entry name" value="RNase_J_bact"/>
    <property type="match status" value="1"/>
</dbReference>
<evidence type="ECO:0000313" key="12">
    <source>
        <dbReference type="EMBL" id="KXB58541.1"/>
    </source>
</evidence>
<keyword evidence="1 9" id="KW-0963">Cytoplasm</keyword>
<organism evidence="12 13">
    <name type="scientific">Gemelliphila asaccharolytica</name>
    <dbReference type="NCBI Taxonomy" id="502393"/>
    <lineage>
        <taxon>Bacteria</taxon>
        <taxon>Bacillati</taxon>
        <taxon>Bacillota</taxon>
        <taxon>Bacilli</taxon>
        <taxon>Bacillales</taxon>
        <taxon>Gemellaceae</taxon>
        <taxon>Gemelliphila</taxon>
    </lineage>
</organism>
<dbReference type="Gene3D" id="3.60.15.10">
    <property type="entry name" value="Ribonuclease Z/Hydroxyacylglutathione hydrolase-like"/>
    <property type="match status" value="1"/>
</dbReference>
<keyword evidence="13" id="KW-1185">Reference proteome</keyword>
<name>A0ABR5TMJ0_9BACL</name>
<keyword evidence="4 9" id="KW-0255">Endonuclease</keyword>
<keyword evidence="9" id="KW-0698">rRNA processing</keyword>
<evidence type="ECO:0000256" key="2">
    <source>
        <dbReference type="ARBA" id="ARBA00022722"/>
    </source>
</evidence>
<dbReference type="InterPro" id="IPR001279">
    <property type="entry name" value="Metallo-B-lactamas"/>
</dbReference>
<proteinExistence type="inferred from homology"/>
<evidence type="ECO:0000313" key="13">
    <source>
        <dbReference type="Proteomes" id="UP000070467"/>
    </source>
</evidence>
<dbReference type="InterPro" id="IPR001587">
    <property type="entry name" value="RNase_J_CS"/>
</dbReference>
<evidence type="ECO:0000256" key="7">
    <source>
        <dbReference type="ARBA" id="ARBA00022839"/>
    </source>
</evidence>
<dbReference type="EC" id="3.1.-.-" evidence="9 10"/>
<comment type="function">
    <text evidence="9">An RNase that has 5'-3' exonuclease and possibly endonuclease activity. Involved in maturation of rRNA and in some organisms also mRNA maturation and/or decay.</text>
</comment>
<dbReference type="InterPro" id="IPR004613">
    <property type="entry name" value="RNase_J"/>
</dbReference>
<dbReference type="SUPFAM" id="SSF56281">
    <property type="entry name" value="Metallo-hydrolase/oxidoreductase"/>
    <property type="match status" value="1"/>
</dbReference>
<feature type="domain" description="Metallo-beta-lactamase" evidence="11">
    <location>
        <begin position="22"/>
        <end position="216"/>
    </location>
</feature>
<keyword evidence="7 9" id="KW-0269">Exonuclease</keyword>
<dbReference type="PROSITE" id="PS01292">
    <property type="entry name" value="UPF0036"/>
    <property type="match status" value="1"/>
</dbReference>
<dbReference type="EMBL" id="LSDB01000008">
    <property type="protein sequence ID" value="KXB58541.1"/>
    <property type="molecule type" value="Genomic_DNA"/>
</dbReference>
<evidence type="ECO:0000256" key="5">
    <source>
        <dbReference type="ARBA" id="ARBA00022801"/>
    </source>
</evidence>
<evidence type="ECO:0000256" key="8">
    <source>
        <dbReference type="ARBA" id="ARBA00022884"/>
    </source>
</evidence>
<accession>A0ABR5TMJ0</accession>
<dbReference type="Pfam" id="PF00753">
    <property type="entry name" value="Lactamase_B"/>
    <property type="match status" value="1"/>
</dbReference>
<comment type="caution">
    <text evidence="12">The sequence shown here is derived from an EMBL/GenBank/DDBJ whole genome shotgun (WGS) entry which is preliminary data.</text>
</comment>
<dbReference type="RefSeq" id="WP_066129075.1">
    <property type="nucleotide sequence ID" value="NZ_KQ959861.1"/>
</dbReference>
<keyword evidence="6" id="KW-0862">Zinc</keyword>
<dbReference type="Pfam" id="PF07521">
    <property type="entry name" value="RMMBL"/>
    <property type="match status" value="1"/>
</dbReference>
<dbReference type="InterPro" id="IPR042173">
    <property type="entry name" value="RNase_J_2"/>
</dbReference>
<dbReference type="InterPro" id="IPR055132">
    <property type="entry name" value="RNase_J_b_CASP"/>
</dbReference>
<dbReference type="Gene3D" id="3.10.20.580">
    <property type="match status" value="1"/>
</dbReference>
<reference evidence="12 13" key="1">
    <citation type="submission" date="2016-01" db="EMBL/GenBank/DDBJ databases">
        <authorList>
            <person name="Mitreva M."/>
            <person name="Pepin K.H."/>
            <person name="Mihindukulasuriya K.A."/>
            <person name="Fulton R."/>
            <person name="Fronick C."/>
            <person name="O'Laughlin M."/>
            <person name="Miner T."/>
            <person name="Herter B."/>
            <person name="Rosa B.A."/>
            <person name="Cordes M."/>
            <person name="Tomlinson C."/>
            <person name="Wollam A."/>
            <person name="Palsikar V.B."/>
            <person name="Mardis E.R."/>
            <person name="Wilson R.K."/>
        </authorList>
    </citation>
    <scope>NUCLEOTIDE SEQUENCE [LARGE SCALE GENOMIC DNA]</scope>
    <source>
        <strain evidence="12 13">KA00071</strain>
    </source>
</reference>